<dbReference type="Pfam" id="PF16242">
    <property type="entry name" value="Pyrid_ox_like"/>
    <property type="match status" value="1"/>
</dbReference>
<dbReference type="PANTHER" id="PTHR34818:SF1">
    <property type="entry name" value="PROTEIN BLI-3"/>
    <property type="match status" value="1"/>
</dbReference>
<evidence type="ECO:0000259" key="1">
    <source>
        <dbReference type="Pfam" id="PF16242"/>
    </source>
</evidence>
<dbReference type="InterPro" id="IPR012349">
    <property type="entry name" value="Split_barrel_FMN-bd"/>
</dbReference>
<accession>A0ABQ2JL09</accession>
<name>A0ABQ2JL09_9SPHN</name>
<evidence type="ECO:0000313" key="3">
    <source>
        <dbReference type="Proteomes" id="UP000605099"/>
    </source>
</evidence>
<dbReference type="Gene3D" id="2.30.110.10">
    <property type="entry name" value="Electron Transport, Fmn-binding Protein, Chain A"/>
    <property type="match status" value="1"/>
</dbReference>
<sequence length="159" mass="17612">MATNSMDIDIRETFWKSFQTSPFIMMRLNGSSSHAEPMTAQLDKSAHHAIWFFCKRDNRIASGGKAMGQVMTKGHDVFACIDGTLVEETDPALREQHWSNAVEAWFPNGKADPSVMMLRLDIEDGEVWTAELGLKGAYKLMTGKTIHPDEAGEHAVGAV</sequence>
<dbReference type="RefSeq" id="WP_373290139.1">
    <property type="nucleotide sequence ID" value="NZ_BMLK01000009.1"/>
</dbReference>
<protein>
    <submittedName>
        <fullName evidence="2">General stress protein</fullName>
    </submittedName>
</protein>
<gene>
    <name evidence="2" type="ORF">GCM10011349_21910</name>
</gene>
<evidence type="ECO:0000313" key="2">
    <source>
        <dbReference type="EMBL" id="GGN50331.1"/>
    </source>
</evidence>
<dbReference type="InterPro" id="IPR038725">
    <property type="entry name" value="YdaG_split_barrel_FMN-bd"/>
</dbReference>
<dbReference type="EMBL" id="BMLK01000009">
    <property type="protein sequence ID" value="GGN50331.1"/>
    <property type="molecule type" value="Genomic_DNA"/>
</dbReference>
<dbReference type="InterPro" id="IPR052917">
    <property type="entry name" value="Stress-Dev_Protein"/>
</dbReference>
<proteinExistence type="predicted"/>
<organism evidence="2 3">
    <name type="scientific">Novosphingobium indicum</name>
    <dbReference type="NCBI Taxonomy" id="462949"/>
    <lineage>
        <taxon>Bacteria</taxon>
        <taxon>Pseudomonadati</taxon>
        <taxon>Pseudomonadota</taxon>
        <taxon>Alphaproteobacteria</taxon>
        <taxon>Sphingomonadales</taxon>
        <taxon>Sphingomonadaceae</taxon>
        <taxon>Novosphingobium</taxon>
    </lineage>
</organism>
<reference evidence="3" key="1">
    <citation type="journal article" date="2019" name="Int. J. Syst. Evol. Microbiol.">
        <title>The Global Catalogue of Microorganisms (GCM) 10K type strain sequencing project: providing services to taxonomists for standard genome sequencing and annotation.</title>
        <authorList>
            <consortium name="The Broad Institute Genomics Platform"/>
            <consortium name="The Broad Institute Genome Sequencing Center for Infectious Disease"/>
            <person name="Wu L."/>
            <person name="Ma J."/>
        </authorList>
    </citation>
    <scope>NUCLEOTIDE SEQUENCE [LARGE SCALE GENOMIC DNA]</scope>
    <source>
        <strain evidence="3">CGMCC 1.6784</strain>
    </source>
</reference>
<dbReference type="PANTHER" id="PTHR34818">
    <property type="entry name" value="PROTEIN BLI-3"/>
    <property type="match status" value="1"/>
</dbReference>
<dbReference type="SUPFAM" id="SSF50475">
    <property type="entry name" value="FMN-binding split barrel"/>
    <property type="match status" value="1"/>
</dbReference>
<feature type="domain" description="General stress protein FMN-binding split barrel" evidence="1">
    <location>
        <begin position="12"/>
        <end position="131"/>
    </location>
</feature>
<comment type="caution">
    <text evidence="2">The sequence shown here is derived from an EMBL/GenBank/DDBJ whole genome shotgun (WGS) entry which is preliminary data.</text>
</comment>
<keyword evidence="3" id="KW-1185">Reference proteome</keyword>
<dbReference type="Proteomes" id="UP000605099">
    <property type="component" value="Unassembled WGS sequence"/>
</dbReference>